<comment type="similarity">
    <text evidence="1">Belongs to the cytochrome P450 family.</text>
</comment>
<dbReference type="GO" id="GO:0004497">
    <property type="term" value="F:monooxygenase activity"/>
    <property type="evidence" value="ECO:0007669"/>
    <property type="project" value="InterPro"/>
</dbReference>
<dbReference type="InterPro" id="IPR036396">
    <property type="entry name" value="Cyt_P450_sf"/>
</dbReference>
<dbReference type="Proteomes" id="UP000294513">
    <property type="component" value="Unassembled WGS sequence"/>
</dbReference>
<evidence type="ECO:0000313" key="2">
    <source>
        <dbReference type="EMBL" id="TDD82675.1"/>
    </source>
</evidence>
<name>A0A4R5BAZ6_9ACTN</name>
<sequence>MDRLDQVTADGYLDKYEAAAEEDPMGALALLTGWLRTDWRPLFAELRARRPVLVTPGFVIVTRFAEVAEVLSRGEVFTVAGYAPRLEAAVGGPVMLTRDGTPMNWREKGLMQVMLPPGDVPRVRELAGRAADEALDAAWPSGRIEAVGGLFRRVCMAVCAEYFGFPGPDPGTLSRWSRAVMTDVTANLGGDPAIHTASVDAGTEMMGYLRGLLAERRAAISAGAVPPPQDVLARLLRTELPAELALDDQRILINVAGLLLGFAENASGSMVHVVQHVLRNPEIQRSVVRAAAGPGPEEFDRHVWEALRFDPFLKMIVRTCERDHVLAAGTPHETVVPAGSPVLAAVASAMFDETAVQDPGAFRLDRPAYIGLHFGHGPHACVGAYPGAAVVCETLRRLFRRPGVRLLPPPDGTVQRDRGVFPDRFLLGLDEKGM</sequence>
<reference evidence="2 3" key="1">
    <citation type="submission" date="2019-03" db="EMBL/GenBank/DDBJ databases">
        <title>Draft genome sequences of novel Actinobacteria.</title>
        <authorList>
            <person name="Sahin N."/>
            <person name="Ay H."/>
            <person name="Saygin H."/>
        </authorList>
    </citation>
    <scope>NUCLEOTIDE SEQUENCE [LARGE SCALE GENOMIC DNA]</scope>
    <source>
        <strain evidence="2 3">H3C3</strain>
    </source>
</reference>
<dbReference type="PANTHER" id="PTHR46696:SF1">
    <property type="entry name" value="CYTOCHROME P450 YJIB-RELATED"/>
    <property type="match status" value="1"/>
</dbReference>
<comment type="caution">
    <text evidence="2">The sequence shown here is derived from an EMBL/GenBank/DDBJ whole genome shotgun (WGS) entry which is preliminary data.</text>
</comment>
<dbReference type="EMBL" id="SMKU01000121">
    <property type="protein sequence ID" value="TDD82675.1"/>
    <property type="molecule type" value="Genomic_DNA"/>
</dbReference>
<dbReference type="InterPro" id="IPR017972">
    <property type="entry name" value="Cyt_P450_CS"/>
</dbReference>
<accession>A0A4R5BAZ6</accession>
<dbReference type="GO" id="GO:0005506">
    <property type="term" value="F:iron ion binding"/>
    <property type="evidence" value="ECO:0007669"/>
    <property type="project" value="InterPro"/>
</dbReference>
<dbReference type="RefSeq" id="WP_131896287.1">
    <property type="nucleotide sequence ID" value="NZ_SMKU01000121.1"/>
</dbReference>
<protein>
    <submittedName>
        <fullName evidence="2">Cytochrome P450</fullName>
    </submittedName>
</protein>
<evidence type="ECO:0000313" key="3">
    <source>
        <dbReference type="Proteomes" id="UP000294513"/>
    </source>
</evidence>
<dbReference type="PANTHER" id="PTHR46696">
    <property type="entry name" value="P450, PUTATIVE (EUROFUNG)-RELATED"/>
    <property type="match status" value="1"/>
</dbReference>
<organism evidence="2 3">
    <name type="scientific">Actinomadura rubrisoli</name>
    <dbReference type="NCBI Taxonomy" id="2530368"/>
    <lineage>
        <taxon>Bacteria</taxon>
        <taxon>Bacillati</taxon>
        <taxon>Actinomycetota</taxon>
        <taxon>Actinomycetes</taxon>
        <taxon>Streptosporangiales</taxon>
        <taxon>Thermomonosporaceae</taxon>
        <taxon>Actinomadura</taxon>
    </lineage>
</organism>
<dbReference type="GO" id="GO:0016705">
    <property type="term" value="F:oxidoreductase activity, acting on paired donors, with incorporation or reduction of molecular oxygen"/>
    <property type="evidence" value="ECO:0007669"/>
    <property type="project" value="InterPro"/>
</dbReference>
<keyword evidence="3" id="KW-1185">Reference proteome</keyword>
<gene>
    <name evidence="2" type="ORF">E1298_22295</name>
</gene>
<dbReference type="AlphaFoldDB" id="A0A4R5BAZ6"/>
<evidence type="ECO:0000256" key="1">
    <source>
        <dbReference type="ARBA" id="ARBA00010617"/>
    </source>
</evidence>
<dbReference type="GO" id="GO:0020037">
    <property type="term" value="F:heme binding"/>
    <property type="evidence" value="ECO:0007669"/>
    <property type="project" value="InterPro"/>
</dbReference>
<dbReference type="Gene3D" id="1.10.630.10">
    <property type="entry name" value="Cytochrome P450"/>
    <property type="match status" value="1"/>
</dbReference>
<proteinExistence type="inferred from homology"/>
<dbReference type="OrthoDB" id="4168525at2"/>
<dbReference type="SUPFAM" id="SSF48264">
    <property type="entry name" value="Cytochrome P450"/>
    <property type="match status" value="1"/>
</dbReference>
<dbReference type="PROSITE" id="PS00086">
    <property type="entry name" value="CYTOCHROME_P450"/>
    <property type="match status" value="1"/>
</dbReference>